<dbReference type="CDD" id="cd13654">
    <property type="entry name" value="PBP2_phosphate_like_2"/>
    <property type="match status" value="1"/>
</dbReference>
<dbReference type="HOGENOM" id="CLU_026228_1_0_3"/>
<keyword evidence="3 4" id="KW-0732">Signal</keyword>
<dbReference type="STRING" id="251221.gene:10757477"/>
<protein>
    <recommendedName>
        <fullName evidence="4">Phosphate-binding protein</fullName>
    </recommendedName>
</protein>
<dbReference type="FunFam" id="3.40.190.10:FF:000156">
    <property type="entry name" value="Phosphate ABC transporter, phosphate-binding protein"/>
    <property type="match status" value="1"/>
</dbReference>
<dbReference type="GO" id="GO:0042301">
    <property type="term" value="F:phosphate ion binding"/>
    <property type="evidence" value="ECO:0007669"/>
    <property type="project" value="UniProtKB-UniRule"/>
</dbReference>
<dbReference type="PATRIC" id="fig|251221.4.peg.8"/>
<dbReference type="Proteomes" id="UP000000557">
    <property type="component" value="Chromosome"/>
</dbReference>
<dbReference type="InterPro" id="IPR011862">
    <property type="entry name" value="Phos-bd"/>
</dbReference>
<sequence length="340" mass="36627">MLSVRAKAAAAGVAAAGLIGTFLSMPAHQAQAQSQQTIKVDGSSTVFPITEAVAEEFQKSKKGAVRVTVGVSGTGGGFKKFCRGETDISDASRPILKKEMDACKEAAIQYVELPVAYDALTVMVNPSNTWASTMTVAELKKIWEPEAQGKVTNWNQVRSSFPNAPLKLYGPGADSGTFDYFTEAVVGKSKASRGDFTASEDDNVLVQGIANDKNALGYFGYAYYAENKSKLKAVGVDGGKGPVLPSDKTVEDGTYNPLSRPIFIYVSNKAMARPEVKEFVEFYLKSAPTLVKQVKYVPLPKKAYDVALSHFQKNRMGTVFGGEAEVGLKIEDLLSREAKF</sequence>
<dbReference type="OrthoDB" id="9790048at2"/>
<keyword evidence="7" id="KW-1185">Reference proteome</keyword>
<dbReference type="SUPFAM" id="SSF53850">
    <property type="entry name" value="Periplasmic binding protein-like II"/>
    <property type="match status" value="1"/>
</dbReference>
<dbReference type="InterPro" id="IPR050811">
    <property type="entry name" value="Phosphate_ABC_transporter"/>
</dbReference>
<dbReference type="PANTHER" id="PTHR30570:SF1">
    <property type="entry name" value="PHOSPHATE-BINDING PROTEIN PSTS"/>
    <property type="match status" value="1"/>
</dbReference>
<dbReference type="PhylomeDB" id="Q7NPP7"/>
<proteinExistence type="inferred from homology"/>
<dbReference type="NCBIfam" id="TIGR02136">
    <property type="entry name" value="ptsS_2"/>
    <property type="match status" value="1"/>
</dbReference>
<evidence type="ECO:0000313" key="7">
    <source>
        <dbReference type="Proteomes" id="UP000000557"/>
    </source>
</evidence>
<dbReference type="KEGG" id="gvi:glr0008"/>
<dbReference type="EMBL" id="BA000045">
    <property type="protein sequence ID" value="BAC87949.1"/>
    <property type="molecule type" value="Genomic_DNA"/>
</dbReference>
<evidence type="ECO:0000256" key="1">
    <source>
        <dbReference type="ARBA" id="ARBA00008725"/>
    </source>
</evidence>
<dbReference type="GO" id="GO:0006817">
    <property type="term" value="P:phosphate ion transport"/>
    <property type="evidence" value="ECO:0007669"/>
    <property type="project" value="UniProtKB-UniRule"/>
</dbReference>
<feature type="domain" description="PBP" evidence="5">
    <location>
        <begin position="29"/>
        <end position="284"/>
    </location>
</feature>
<evidence type="ECO:0000256" key="2">
    <source>
        <dbReference type="ARBA" id="ARBA00022448"/>
    </source>
</evidence>
<dbReference type="AlphaFoldDB" id="Q7NPP7"/>
<feature type="chain" id="PRO_5027140799" description="Phosphate-binding protein" evidence="4">
    <location>
        <begin position="33"/>
        <end position="340"/>
    </location>
</feature>
<dbReference type="eggNOG" id="COG0226">
    <property type="taxonomic scope" value="Bacteria"/>
</dbReference>
<evidence type="ECO:0000313" key="6">
    <source>
        <dbReference type="EMBL" id="BAC87949.1"/>
    </source>
</evidence>
<dbReference type="PANTHER" id="PTHR30570">
    <property type="entry name" value="PERIPLASMIC PHOSPHATE BINDING COMPONENT OF PHOSPHATE ABC TRANSPORTER"/>
    <property type="match status" value="1"/>
</dbReference>
<organism evidence="6 7">
    <name type="scientific">Gloeobacter violaceus (strain ATCC 29082 / PCC 7421)</name>
    <dbReference type="NCBI Taxonomy" id="251221"/>
    <lineage>
        <taxon>Bacteria</taxon>
        <taxon>Bacillati</taxon>
        <taxon>Cyanobacteriota</taxon>
        <taxon>Cyanophyceae</taxon>
        <taxon>Gloeobacterales</taxon>
        <taxon>Gloeobacteraceae</taxon>
        <taxon>Gloeobacter</taxon>
    </lineage>
</organism>
<dbReference type="InParanoid" id="Q7NPP7"/>
<evidence type="ECO:0000259" key="5">
    <source>
        <dbReference type="Pfam" id="PF12849"/>
    </source>
</evidence>
<comment type="function">
    <text evidence="4">Involved in the system for phosphate transport across the cytoplasmic membrane.</text>
</comment>
<dbReference type="InterPro" id="IPR024370">
    <property type="entry name" value="PBP_domain"/>
</dbReference>
<dbReference type="EnsemblBacteria" id="BAC87949">
    <property type="protein sequence ID" value="BAC87949"/>
    <property type="gene ID" value="BAC87949"/>
</dbReference>
<feature type="signal peptide" evidence="4">
    <location>
        <begin position="1"/>
        <end position="32"/>
    </location>
</feature>
<name>Q7NPP7_GLOVI</name>
<reference evidence="6 7" key="1">
    <citation type="journal article" date="2003" name="DNA Res.">
        <title>Complete genome structure of Gloeobacter violaceus PCC 7421, a cyanobacterium that lacks thylakoids.</title>
        <authorList>
            <person name="Nakamura Y."/>
            <person name="Kaneko T."/>
            <person name="Sato S."/>
            <person name="Mimuro M."/>
            <person name="Miyashita H."/>
            <person name="Tsuchiya T."/>
            <person name="Sasamoto S."/>
            <person name="Watanabe A."/>
            <person name="Kawashima K."/>
            <person name="Kishida Y."/>
            <person name="Kiyokawa C."/>
            <person name="Kohara M."/>
            <person name="Matsumoto M."/>
            <person name="Matsuno A."/>
            <person name="Nakazaki N."/>
            <person name="Shimpo S."/>
            <person name="Takeuchi C."/>
            <person name="Yamada M."/>
            <person name="Tabata S."/>
        </authorList>
    </citation>
    <scope>NUCLEOTIDE SEQUENCE [LARGE SCALE GENOMIC DNA]</scope>
    <source>
        <strain evidence="7">ATCC 29082 / PCC 7421</strain>
    </source>
</reference>
<dbReference type="Pfam" id="PF12849">
    <property type="entry name" value="PBP_like_2"/>
    <property type="match status" value="1"/>
</dbReference>
<gene>
    <name evidence="6" type="ordered locus">glr0008</name>
</gene>
<evidence type="ECO:0000256" key="3">
    <source>
        <dbReference type="ARBA" id="ARBA00022729"/>
    </source>
</evidence>
<reference evidence="6 7" key="2">
    <citation type="journal article" date="2003" name="DNA Res.">
        <title>Complete genome structure of Gloeobacter violaceus PCC 7421, a cyanobacterium that lacks thylakoids (supplement).</title>
        <authorList>
            <person name="Nakamura Y."/>
            <person name="Kaneko T."/>
            <person name="Sato S."/>
            <person name="Mimuro M."/>
            <person name="Miyashita H."/>
            <person name="Tsuchiya T."/>
            <person name="Sasamoto S."/>
            <person name="Watanabe A."/>
            <person name="Kawashima K."/>
            <person name="Kishida Y."/>
            <person name="Kiyokawa C."/>
            <person name="Kohara M."/>
            <person name="Matsumoto M."/>
            <person name="Matsuno A."/>
            <person name="Nakazaki N."/>
            <person name="Shimpo S."/>
            <person name="Takeuchi C."/>
            <person name="Yamada M."/>
            <person name="Tabata S."/>
        </authorList>
    </citation>
    <scope>NUCLEOTIDE SEQUENCE [LARGE SCALE GENOMIC DNA]</scope>
    <source>
        <strain evidence="7">ATCC 29082 / PCC 7421</strain>
    </source>
</reference>
<evidence type="ECO:0000256" key="4">
    <source>
        <dbReference type="RuleBase" id="RU367119"/>
    </source>
</evidence>
<comment type="similarity">
    <text evidence="1 4">Belongs to the PstS family.</text>
</comment>
<dbReference type="RefSeq" id="WP_011140012.1">
    <property type="nucleotide sequence ID" value="NC_005125.1"/>
</dbReference>
<keyword evidence="2 4" id="KW-0813">Transport</keyword>
<dbReference type="Gene3D" id="3.40.190.10">
    <property type="entry name" value="Periplasmic binding protein-like II"/>
    <property type="match status" value="2"/>
</dbReference>
<accession>Q7NPP7</accession>
<keyword evidence="4" id="KW-0592">Phosphate transport</keyword>